<reference evidence="2" key="1">
    <citation type="submission" date="2023-12" db="EMBL/GenBank/DDBJ databases">
        <title>Genome assembly of Anisodus tanguticus.</title>
        <authorList>
            <person name="Wang Y.-J."/>
        </authorList>
    </citation>
    <scope>NUCLEOTIDE SEQUENCE</scope>
    <source>
        <strain evidence="2">KB-2021</strain>
        <tissue evidence="2">Leaf</tissue>
    </source>
</reference>
<organism evidence="2 3">
    <name type="scientific">Anisodus tanguticus</name>
    <dbReference type="NCBI Taxonomy" id="243964"/>
    <lineage>
        <taxon>Eukaryota</taxon>
        <taxon>Viridiplantae</taxon>
        <taxon>Streptophyta</taxon>
        <taxon>Embryophyta</taxon>
        <taxon>Tracheophyta</taxon>
        <taxon>Spermatophyta</taxon>
        <taxon>Magnoliopsida</taxon>
        <taxon>eudicotyledons</taxon>
        <taxon>Gunneridae</taxon>
        <taxon>Pentapetalae</taxon>
        <taxon>asterids</taxon>
        <taxon>lamiids</taxon>
        <taxon>Solanales</taxon>
        <taxon>Solanaceae</taxon>
        <taxon>Solanoideae</taxon>
        <taxon>Hyoscyameae</taxon>
        <taxon>Anisodus</taxon>
    </lineage>
</organism>
<dbReference type="InterPro" id="IPR036047">
    <property type="entry name" value="F-box-like_dom_sf"/>
</dbReference>
<evidence type="ECO:0000259" key="1">
    <source>
        <dbReference type="Pfam" id="PF00646"/>
    </source>
</evidence>
<dbReference type="Pfam" id="PF14299">
    <property type="entry name" value="PP2"/>
    <property type="match status" value="2"/>
</dbReference>
<keyword evidence="3" id="KW-1185">Reference proteome</keyword>
<dbReference type="Proteomes" id="UP001291623">
    <property type="component" value="Unassembled WGS sequence"/>
</dbReference>
<dbReference type="PANTHER" id="PTHR32278">
    <property type="entry name" value="F-BOX DOMAIN-CONTAINING PROTEIN"/>
    <property type="match status" value="1"/>
</dbReference>
<evidence type="ECO:0000313" key="2">
    <source>
        <dbReference type="EMBL" id="KAK4374180.1"/>
    </source>
</evidence>
<dbReference type="PANTHER" id="PTHR32278:SF116">
    <property type="entry name" value="F-BOX PROTEIN PP2-B10-LIKE"/>
    <property type="match status" value="1"/>
</dbReference>
<dbReference type="EMBL" id="JAVYJV010000003">
    <property type="protein sequence ID" value="KAK4374180.1"/>
    <property type="molecule type" value="Genomic_DNA"/>
</dbReference>
<gene>
    <name evidence="2" type="ORF">RND71_004857</name>
</gene>
<dbReference type="Pfam" id="PF00646">
    <property type="entry name" value="F-box"/>
    <property type="match status" value="1"/>
</dbReference>
<evidence type="ECO:0000313" key="3">
    <source>
        <dbReference type="Proteomes" id="UP001291623"/>
    </source>
</evidence>
<name>A0AAE1SQW6_9SOLA</name>
<feature type="domain" description="F-box" evidence="1">
    <location>
        <begin position="6"/>
        <end position="46"/>
    </location>
</feature>
<dbReference type="InterPro" id="IPR025886">
    <property type="entry name" value="PP2-like"/>
</dbReference>
<dbReference type="InterPro" id="IPR001810">
    <property type="entry name" value="F-box_dom"/>
</dbReference>
<protein>
    <recommendedName>
        <fullName evidence="1">F-box domain-containing protein</fullName>
    </recommendedName>
</protein>
<proteinExistence type="predicted"/>
<accession>A0AAE1SQW6</accession>
<dbReference type="SUPFAM" id="SSF81383">
    <property type="entry name" value="F-box domain"/>
    <property type="match status" value="1"/>
</dbReference>
<comment type="caution">
    <text evidence="2">The sequence shown here is derived from an EMBL/GenBank/DDBJ whole genome shotgun (WGS) entry which is preliminary data.</text>
</comment>
<sequence>MDYFRLLPEGCVSDILSFTSPKDASTSSAISRGFKSAAESDVIWEKFLLDDYQDIVSPRVCSSKRELYFSLCDSPVLIDGGKLSFSLDKKTGKKCYMISARELAISWGVDTPWYWEWISHPDSRFSEVAHLKAVSWLDIRGTIGTQMLSRRTKYVAYLVFKLVEGHEGLEIANAFVRFVDRVSDKEAEQRASIVSLVGKKVRRRKRKNVKLPRKRGDGWMEIELGIFFNDSGDDGNVEARLMDITRLHGKGGLIVQDAVRSTILSKGFKFIVESDEIWERFLPFDYQEIIDRSEFPPVCNTKKELFFSLCDSPILLDGGKLSFSLDKHSGKKCFMIAPRQLTISWGDNAYFRQWRRHPDSRFSEVAYLVSVRGLDIRGRIGTEMLSPKTDYAAYLVFKLKNVSNGLESANAIIRFVNYESDTETENQANTVKLATWTQNRRNFGGDNNQQIIASGKIPKMRDDGWLEVELGYFNSKKGDDGPVEARLIEIKRLHYKAGLFVEGIEFRPKIIEYKL</sequence>
<dbReference type="CDD" id="cd22162">
    <property type="entry name" value="F-box_AtSKIP3-like"/>
    <property type="match status" value="1"/>
</dbReference>
<dbReference type="AlphaFoldDB" id="A0AAE1SQW6"/>